<feature type="transmembrane region" description="Helical" evidence="1">
    <location>
        <begin position="68"/>
        <end position="91"/>
    </location>
</feature>
<reference evidence="2 3" key="1">
    <citation type="submission" date="2020-05" db="EMBL/GenBank/DDBJ databases">
        <title>Genome Sequencing of Type Strains.</title>
        <authorList>
            <person name="Lemaire J.F."/>
            <person name="Inderbitzin P."/>
            <person name="Gregorio O.A."/>
            <person name="Collins S.B."/>
            <person name="Wespe N."/>
            <person name="Knight-Connoni V."/>
        </authorList>
    </citation>
    <scope>NUCLEOTIDE SEQUENCE [LARGE SCALE GENOMIC DNA]</scope>
    <source>
        <strain evidence="2 3">ATCC 25174</strain>
    </source>
</reference>
<name>A0A7Y6A1R2_9CELL</name>
<keyword evidence="3" id="KW-1185">Reference proteome</keyword>
<feature type="transmembrane region" description="Helical" evidence="1">
    <location>
        <begin position="7"/>
        <end position="29"/>
    </location>
</feature>
<evidence type="ECO:0000313" key="3">
    <source>
        <dbReference type="Proteomes" id="UP000565724"/>
    </source>
</evidence>
<keyword evidence="1" id="KW-0472">Membrane</keyword>
<accession>A0A7Y6A1R2</accession>
<dbReference type="AlphaFoldDB" id="A0A7Y6A1R2"/>
<sequence length="138" mass="13559">MDQIDLRAAAAGVVAGMLGYLVVAVLLGTSEARPLLVLAGAQLGVLALVGALVALLQRRRFGTYTRTAALRTALTAGGAGLVVVLVLGAGASAAADGPGLTPAVILVNAAVWLGGTGVGAVLVRPGEARALRTVRAAQ</sequence>
<dbReference type="RefSeq" id="WP_175348084.1">
    <property type="nucleotide sequence ID" value="NZ_JABMCI010000066.1"/>
</dbReference>
<dbReference type="Proteomes" id="UP000565724">
    <property type="component" value="Unassembled WGS sequence"/>
</dbReference>
<feature type="transmembrane region" description="Helical" evidence="1">
    <location>
        <begin position="35"/>
        <end position="56"/>
    </location>
</feature>
<evidence type="ECO:0000313" key="2">
    <source>
        <dbReference type="EMBL" id="NUU18164.1"/>
    </source>
</evidence>
<feature type="transmembrane region" description="Helical" evidence="1">
    <location>
        <begin position="103"/>
        <end position="123"/>
    </location>
</feature>
<keyword evidence="1" id="KW-0812">Transmembrane</keyword>
<gene>
    <name evidence="2" type="ORF">HP550_12985</name>
</gene>
<keyword evidence="1" id="KW-1133">Transmembrane helix</keyword>
<protein>
    <submittedName>
        <fullName evidence="2">Uncharacterized protein</fullName>
    </submittedName>
</protein>
<organism evidence="2 3">
    <name type="scientific">Cellulomonas humilata</name>
    <dbReference type="NCBI Taxonomy" id="144055"/>
    <lineage>
        <taxon>Bacteria</taxon>
        <taxon>Bacillati</taxon>
        <taxon>Actinomycetota</taxon>
        <taxon>Actinomycetes</taxon>
        <taxon>Micrococcales</taxon>
        <taxon>Cellulomonadaceae</taxon>
        <taxon>Cellulomonas</taxon>
    </lineage>
</organism>
<dbReference type="EMBL" id="JABMCI010000066">
    <property type="protein sequence ID" value="NUU18164.1"/>
    <property type="molecule type" value="Genomic_DNA"/>
</dbReference>
<comment type="caution">
    <text evidence="2">The sequence shown here is derived from an EMBL/GenBank/DDBJ whole genome shotgun (WGS) entry which is preliminary data.</text>
</comment>
<evidence type="ECO:0000256" key="1">
    <source>
        <dbReference type="SAM" id="Phobius"/>
    </source>
</evidence>
<proteinExistence type="predicted"/>